<dbReference type="GO" id="GO:0005776">
    <property type="term" value="C:autophagosome"/>
    <property type="evidence" value="ECO:0007669"/>
    <property type="project" value="EnsemblPlants"/>
</dbReference>
<evidence type="ECO:0000313" key="2">
    <source>
        <dbReference type="EMBL" id="KFK42315.1"/>
    </source>
</evidence>
<dbReference type="eggNOG" id="ENOG502RRGZ">
    <property type="taxonomic scope" value="Eukaryota"/>
</dbReference>
<accession>A0A087HJL3</accession>
<dbReference type="OMA" id="CDAMNTK"/>
<dbReference type="EMBL" id="CM002870">
    <property type="protein sequence ID" value="KFK42315.1"/>
    <property type="molecule type" value="Genomic_DNA"/>
</dbReference>
<dbReference type="GO" id="GO:0050832">
    <property type="term" value="P:defense response to fungus"/>
    <property type="evidence" value="ECO:0007669"/>
    <property type="project" value="EnsemblPlants"/>
</dbReference>
<feature type="compositionally biased region" description="Polar residues" evidence="1">
    <location>
        <begin position="84"/>
        <end position="93"/>
    </location>
</feature>
<dbReference type="PANTHER" id="PTHR34659:SF6">
    <property type="entry name" value="MUCIN-RELATED"/>
    <property type="match status" value="1"/>
</dbReference>
<protein>
    <submittedName>
        <fullName evidence="2">Uncharacterized protein</fullName>
    </submittedName>
</protein>
<keyword evidence="3" id="KW-1185">Reference proteome</keyword>
<reference evidence="3" key="1">
    <citation type="journal article" date="2015" name="Nat. Plants">
        <title>Genome expansion of Arabis alpina linked with retrotransposition and reduced symmetric DNA methylation.</title>
        <authorList>
            <person name="Willing E.M."/>
            <person name="Rawat V."/>
            <person name="Mandakova T."/>
            <person name="Maumus F."/>
            <person name="James G.V."/>
            <person name="Nordstroem K.J."/>
            <person name="Becker C."/>
            <person name="Warthmann N."/>
            <person name="Chica C."/>
            <person name="Szarzynska B."/>
            <person name="Zytnicki M."/>
            <person name="Albani M.C."/>
            <person name="Kiefer C."/>
            <person name="Bergonzi S."/>
            <person name="Castaings L."/>
            <person name="Mateos J.L."/>
            <person name="Berns M.C."/>
            <person name="Bujdoso N."/>
            <person name="Piofczyk T."/>
            <person name="de Lorenzo L."/>
            <person name="Barrero-Sicilia C."/>
            <person name="Mateos I."/>
            <person name="Piednoel M."/>
            <person name="Hagmann J."/>
            <person name="Chen-Min-Tao R."/>
            <person name="Iglesias-Fernandez R."/>
            <person name="Schuster S.C."/>
            <person name="Alonso-Blanco C."/>
            <person name="Roudier F."/>
            <person name="Carbonero P."/>
            <person name="Paz-Ares J."/>
            <person name="Davis S.J."/>
            <person name="Pecinka A."/>
            <person name="Quesneville H."/>
            <person name="Colot V."/>
            <person name="Lysak M.A."/>
            <person name="Weigel D."/>
            <person name="Coupland G."/>
            <person name="Schneeberger K."/>
        </authorList>
    </citation>
    <scope>NUCLEOTIDE SEQUENCE [LARGE SCALE GENOMIC DNA]</scope>
    <source>
        <strain evidence="3">cv. Pajares</strain>
    </source>
</reference>
<proteinExistence type="predicted"/>
<dbReference type="PANTHER" id="PTHR34659">
    <property type="entry name" value="BNAA05G11610D PROTEIN"/>
    <property type="match status" value="1"/>
</dbReference>
<feature type="region of interest" description="Disordered" evidence="1">
    <location>
        <begin position="247"/>
        <end position="268"/>
    </location>
</feature>
<dbReference type="Gramene" id="KFK42315">
    <property type="protein sequence ID" value="KFK42315"/>
    <property type="gene ID" value="AALP_AA2G240000"/>
</dbReference>
<dbReference type="InterPro" id="IPR053273">
    <property type="entry name" value="CST_Regulator"/>
</dbReference>
<dbReference type="GO" id="GO:0061908">
    <property type="term" value="C:phagophore"/>
    <property type="evidence" value="ECO:0007669"/>
    <property type="project" value="EnsemblPlants"/>
</dbReference>
<gene>
    <name evidence="2" type="ordered locus">AALP_Aa2g240000</name>
</gene>
<dbReference type="GO" id="GO:0010286">
    <property type="term" value="P:heat acclimation"/>
    <property type="evidence" value="ECO:0007669"/>
    <property type="project" value="EnsemblPlants"/>
</dbReference>
<feature type="region of interest" description="Disordered" evidence="1">
    <location>
        <begin position="72"/>
        <end position="96"/>
    </location>
</feature>
<sequence>SKSSDPPGLDSVRDQLEKLAEDHCSGTFDTEQRNKGLPLQKCKSPFDVLQNVRLEGDSFKEKLSDSTLTDEKKLSNSLCREEPISSQASQSTHRSPESIMTAIACNDDTFVSPSRISTGNPNLIQLATEIQAVPVQDKVANMESFCCNSMQVNQDEFFIEEFDDATLDTIDLYDMTFREDPSDFDDNLLYAARVRTRQLRSFKRKIMDALTSKRRREKEYEQLAIWFGDADMGCDLINTKQHARTSLDSKSSHSNVPFATEDSEWELL</sequence>
<dbReference type="OrthoDB" id="778244at2759"/>
<evidence type="ECO:0000313" key="3">
    <source>
        <dbReference type="Proteomes" id="UP000029120"/>
    </source>
</evidence>
<evidence type="ECO:0000256" key="1">
    <source>
        <dbReference type="SAM" id="MobiDB-lite"/>
    </source>
</evidence>
<organism evidence="2 3">
    <name type="scientific">Arabis alpina</name>
    <name type="common">Alpine rock-cress</name>
    <dbReference type="NCBI Taxonomy" id="50452"/>
    <lineage>
        <taxon>Eukaryota</taxon>
        <taxon>Viridiplantae</taxon>
        <taxon>Streptophyta</taxon>
        <taxon>Embryophyta</taxon>
        <taxon>Tracheophyta</taxon>
        <taxon>Spermatophyta</taxon>
        <taxon>Magnoliopsida</taxon>
        <taxon>eudicotyledons</taxon>
        <taxon>Gunneridae</taxon>
        <taxon>Pentapetalae</taxon>
        <taxon>rosids</taxon>
        <taxon>malvids</taxon>
        <taxon>Brassicales</taxon>
        <taxon>Brassicaceae</taxon>
        <taxon>Arabideae</taxon>
        <taxon>Arabis</taxon>
    </lineage>
</organism>
<feature type="non-terminal residue" evidence="2">
    <location>
        <position position="1"/>
    </location>
</feature>
<feature type="compositionally biased region" description="Basic and acidic residues" evidence="1">
    <location>
        <begin position="72"/>
        <end position="83"/>
    </location>
</feature>
<dbReference type="Proteomes" id="UP000029120">
    <property type="component" value="Chromosome 2"/>
</dbReference>
<name>A0A087HJL3_ARAAL</name>
<dbReference type="AlphaFoldDB" id="A0A087HJL3"/>